<dbReference type="Pfam" id="PF13246">
    <property type="entry name" value="Cation_ATPase"/>
    <property type="match status" value="1"/>
</dbReference>
<dbReference type="InterPro" id="IPR001757">
    <property type="entry name" value="P_typ_ATPase"/>
</dbReference>
<gene>
    <name evidence="12" type="ORF">MPUS1402_LOCUS4215</name>
</gene>
<dbReference type="GO" id="GO:0016887">
    <property type="term" value="F:ATP hydrolysis activity"/>
    <property type="evidence" value="ECO:0007669"/>
    <property type="project" value="InterPro"/>
</dbReference>
<dbReference type="InterPro" id="IPR059000">
    <property type="entry name" value="ATPase_P-type_domA"/>
</dbReference>
<keyword evidence="9 10" id="KW-0472">Membrane</keyword>
<dbReference type="SFLD" id="SFLDS00003">
    <property type="entry name" value="Haloacid_Dehalogenase"/>
    <property type="match status" value="1"/>
</dbReference>
<dbReference type="FunFam" id="2.70.150.10:FF:000055">
    <property type="entry name" value="Calcium-transporting ATPase"/>
    <property type="match status" value="1"/>
</dbReference>
<evidence type="ECO:0000256" key="7">
    <source>
        <dbReference type="ARBA" id="ARBA00022967"/>
    </source>
</evidence>
<feature type="transmembrane region" description="Helical" evidence="10">
    <location>
        <begin position="60"/>
        <end position="78"/>
    </location>
</feature>
<dbReference type="Gene3D" id="3.40.50.1000">
    <property type="entry name" value="HAD superfamily/HAD-like"/>
    <property type="match status" value="1"/>
</dbReference>
<reference evidence="12" key="1">
    <citation type="submission" date="2021-01" db="EMBL/GenBank/DDBJ databases">
        <authorList>
            <person name="Corre E."/>
            <person name="Pelletier E."/>
            <person name="Niang G."/>
            <person name="Scheremetjew M."/>
            <person name="Finn R."/>
            <person name="Kale V."/>
            <person name="Holt S."/>
            <person name="Cochrane G."/>
            <person name="Meng A."/>
            <person name="Brown T."/>
            <person name="Cohen L."/>
        </authorList>
    </citation>
    <scope>NUCLEOTIDE SEQUENCE</scope>
    <source>
        <strain evidence="12">RCC1614</strain>
    </source>
</reference>
<dbReference type="Gene3D" id="3.40.1110.10">
    <property type="entry name" value="Calcium-transporting ATPase, cytoplasmic domain N"/>
    <property type="match status" value="1"/>
</dbReference>
<feature type="transmembrane region" description="Helical" evidence="10">
    <location>
        <begin position="960"/>
        <end position="982"/>
    </location>
</feature>
<dbReference type="InterPro" id="IPR004014">
    <property type="entry name" value="ATPase_P-typ_cation-transptr_N"/>
</dbReference>
<feature type="domain" description="Cation-transporting P-type ATPase N-terminal" evidence="11">
    <location>
        <begin position="3"/>
        <end position="77"/>
    </location>
</feature>
<dbReference type="InterPro" id="IPR006068">
    <property type="entry name" value="ATPase_P-typ_cation-transptr_C"/>
</dbReference>
<dbReference type="SMART" id="SM00831">
    <property type="entry name" value="Cation_ATPase_N"/>
    <property type="match status" value="1"/>
</dbReference>
<evidence type="ECO:0000256" key="8">
    <source>
        <dbReference type="ARBA" id="ARBA00022989"/>
    </source>
</evidence>
<dbReference type="FunFam" id="3.40.1110.10:FF:000003">
    <property type="entry name" value="Calcium-transporting ATPase"/>
    <property type="match status" value="1"/>
</dbReference>
<sequence>MEDAHAREVSDVLARCGVDPAVGLSDREAAALRARHGANEMPPELGTPFWKLVLKQFDDLLVKILIAAAVVSFVLGVVDGDGSGAFVEPGVIVLILVANATVGVLTETNAERAIEELKAYQANLATVLRSGRLKVLPAAELVPGDVVECVVGNKVPADVRLVSIASSTFRVDQSILTGESGSVSKELTPCASAKAVVQDKTCMLYSGTVVTVGRCRGVVVGTGLNTAIGKIRDAMTEAAAEEEMTPLKKKLDEFGTLLSKVIAVVCVLVWVVNIGHFADKAHGGMLRGAIYYFKIAVALAVAAIPEGLPAVVTTCLALGTRKMAKQNAIVRSLPSVETLGCTSVICSDKTGTLTTNAMLATRVCVVDASEGAAGAAAARVGDACLAEYEVTGDGYSPDGVVTEANSGKVVEHPAERASVLHMSICASLCNDASLTYNGKTRAYEKIGESTEVALRVLTEKIGLPGFDAMPSALTRLSKKERAGYCAEYWAGQFKRVAALDFTRDRKMMSVLASRKGQSILFTKGAAETVLAKCTQALTNASGAAEPLTDAMRAALSDKLQKFAASSLRVLALAMRPTPPKTTKVSVDDERDLTFLGFVGMLDPPRAEVARAISLCRQAGVRVVMVTGDNRSTAEAIAKRVGLGDDDGGRGSHPATSTQLLARKMIDDAAKAGLATNAGVLLPPGKSFTGLEFDEMSAAEQSDAVANMAVFSRVEPRHKSKLIEILKRQGHVVAMTGDGVNDAPALKRADIGIAMGSGTAVAKSSSDMVLADDNFATIVSAVAEGRAIYNNTKQFIRYMVSSNIGEVVCIFIAAALGMPETLCPVQLLWVNLVTDGLPATALGFNKPDRDIMRARPRRPDESIVDRWLFVRYLVVGMYVGFVTVGAFAWWYMSYLDGPMLTWSELTSFESCEEGKQRYSCDVFLKNRSPSTMSMSVLVVVEMFNALNALSENGSLLTHPPWSNYWLLGAICVSMLLHCVILYVPWLASTFSVAPLSTAEWNAVIKFSFPVILLDEVLKFVTRRFRHRIKFMMRRGALLPTRNDPGAGKGV</sequence>
<dbReference type="PANTHER" id="PTHR42861">
    <property type="entry name" value="CALCIUM-TRANSPORTING ATPASE"/>
    <property type="match status" value="1"/>
</dbReference>
<evidence type="ECO:0000256" key="9">
    <source>
        <dbReference type="ARBA" id="ARBA00023136"/>
    </source>
</evidence>
<dbReference type="GO" id="GO:0005524">
    <property type="term" value="F:ATP binding"/>
    <property type="evidence" value="ECO:0007669"/>
    <property type="project" value="UniProtKB-KW"/>
</dbReference>
<dbReference type="InterPro" id="IPR036412">
    <property type="entry name" value="HAD-like_sf"/>
</dbReference>
<dbReference type="Pfam" id="PF08282">
    <property type="entry name" value="Hydrolase_3"/>
    <property type="match status" value="1"/>
</dbReference>
<dbReference type="SUPFAM" id="SSF81665">
    <property type="entry name" value="Calcium ATPase, transmembrane domain M"/>
    <property type="match status" value="1"/>
</dbReference>
<protein>
    <recommendedName>
        <fullName evidence="11">Cation-transporting P-type ATPase N-terminal domain-containing protein</fullName>
    </recommendedName>
</protein>
<dbReference type="PROSITE" id="PS00154">
    <property type="entry name" value="ATPASE_E1_E2"/>
    <property type="match status" value="1"/>
</dbReference>
<evidence type="ECO:0000256" key="6">
    <source>
        <dbReference type="ARBA" id="ARBA00022842"/>
    </source>
</evidence>
<accession>A0A7R9TG18</accession>
<dbReference type="AlphaFoldDB" id="A0A7R9TG18"/>
<dbReference type="Gene3D" id="1.20.1110.10">
    <property type="entry name" value="Calcium-transporting ATPase, transmembrane domain"/>
    <property type="match status" value="1"/>
</dbReference>
<feature type="transmembrane region" description="Helical" evidence="10">
    <location>
        <begin position="290"/>
        <end position="318"/>
    </location>
</feature>
<evidence type="ECO:0000256" key="4">
    <source>
        <dbReference type="ARBA" id="ARBA00022741"/>
    </source>
</evidence>
<keyword evidence="2" id="KW-0597">Phosphoprotein</keyword>
<feature type="transmembrane region" description="Helical" evidence="10">
    <location>
        <begin position="257"/>
        <end position="278"/>
    </location>
</feature>
<dbReference type="SFLD" id="SFLDF00027">
    <property type="entry name" value="p-type_atpase"/>
    <property type="match status" value="1"/>
</dbReference>
<keyword evidence="6" id="KW-0460">Magnesium</keyword>
<dbReference type="SUPFAM" id="SSF81653">
    <property type="entry name" value="Calcium ATPase, transduction domain A"/>
    <property type="match status" value="1"/>
</dbReference>
<dbReference type="GO" id="GO:0016020">
    <property type="term" value="C:membrane"/>
    <property type="evidence" value="ECO:0007669"/>
    <property type="project" value="UniProtKB-SubCell"/>
</dbReference>
<keyword evidence="3 10" id="KW-0812">Transmembrane</keyword>
<evidence type="ECO:0000256" key="3">
    <source>
        <dbReference type="ARBA" id="ARBA00022692"/>
    </source>
</evidence>
<keyword evidence="8 10" id="KW-1133">Transmembrane helix</keyword>
<feature type="transmembrane region" description="Helical" evidence="10">
    <location>
        <begin position="827"/>
        <end position="846"/>
    </location>
</feature>
<feature type="transmembrane region" description="Helical" evidence="10">
    <location>
        <begin position="867"/>
        <end position="891"/>
    </location>
</feature>
<dbReference type="InterPro" id="IPR018303">
    <property type="entry name" value="ATPase_P-typ_P_site"/>
</dbReference>
<evidence type="ECO:0000256" key="2">
    <source>
        <dbReference type="ARBA" id="ARBA00022553"/>
    </source>
</evidence>
<feature type="transmembrane region" description="Helical" evidence="10">
    <location>
        <begin position="794"/>
        <end position="815"/>
    </location>
</feature>
<feature type="transmembrane region" description="Helical" evidence="10">
    <location>
        <begin position="84"/>
        <end position="105"/>
    </location>
</feature>
<evidence type="ECO:0000256" key="10">
    <source>
        <dbReference type="SAM" id="Phobius"/>
    </source>
</evidence>
<name>A0A7R9TG18_MICPS</name>
<evidence type="ECO:0000256" key="5">
    <source>
        <dbReference type="ARBA" id="ARBA00022840"/>
    </source>
</evidence>
<keyword evidence="7" id="KW-1278">Translocase</keyword>
<dbReference type="Gene3D" id="2.70.150.10">
    <property type="entry name" value="Calcium-transporting ATPase, cytoplasmic transduction domain A"/>
    <property type="match status" value="1"/>
</dbReference>
<organism evidence="12">
    <name type="scientific">Micromonas pusilla</name>
    <name type="common">Picoplanktonic green alga</name>
    <name type="synonym">Chromulina pusilla</name>
    <dbReference type="NCBI Taxonomy" id="38833"/>
    <lineage>
        <taxon>Eukaryota</taxon>
        <taxon>Viridiplantae</taxon>
        <taxon>Chlorophyta</taxon>
        <taxon>Mamiellophyceae</taxon>
        <taxon>Mamiellales</taxon>
        <taxon>Mamiellaceae</taxon>
        <taxon>Micromonas</taxon>
    </lineage>
</organism>
<dbReference type="InterPro" id="IPR023298">
    <property type="entry name" value="ATPase_P-typ_TM_dom_sf"/>
</dbReference>
<dbReference type="InterPro" id="IPR008250">
    <property type="entry name" value="ATPase_P-typ_transduc_dom_A_sf"/>
</dbReference>
<dbReference type="PRINTS" id="PR00121">
    <property type="entry name" value="NAKATPASE"/>
</dbReference>
<dbReference type="FunFam" id="3.40.50.1000:FF:000083">
    <property type="entry name" value="Sodium/potassium-transporting ATPase subunit alpha"/>
    <property type="match status" value="1"/>
</dbReference>
<dbReference type="NCBIfam" id="TIGR01494">
    <property type="entry name" value="ATPase_P-type"/>
    <property type="match status" value="2"/>
</dbReference>
<dbReference type="Pfam" id="PF00122">
    <property type="entry name" value="E1-E2_ATPase"/>
    <property type="match status" value="1"/>
</dbReference>
<dbReference type="InterPro" id="IPR023214">
    <property type="entry name" value="HAD_sf"/>
</dbReference>
<dbReference type="Pfam" id="PF00690">
    <property type="entry name" value="Cation_ATPase_N"/>
    <property type="match status" value="1"/>
</dbReference>
<dbReference type="InterPro" id="IPR023299">
    <property type="entry name" value="ATPase_P-typ_cyto_dom_N"/>
</dbReference>
<dbReference type="InterPro" id="IPR044492">
    <property type="entry name" value="P_typ_ATPase_HD_dom"/>
</dbReference>
<dbReference type="SUPFAM" id="SSF81660">
    <property type="entry name" value="Metal cation-transporting ATPase, ATP-binding domain N"/>
    <property type="match status" value="1"/>
</dbReference>
<proteinExistence type="predicted"/>
<comment type="subcellular location">
    <subcellularLocation>
        <location evidence="1">Membrane</location>
        <topology evidence="1">Multi-pass membrane protein</topology>
    </subcellularLocation>
</comment>
<dbReference type="EMBL" id="HBDY01005541">
    <property type="protein sequence ID" value="CAD8234385.1"/>
    <property type="molecule type" value="Transcribed_RNA"/>
</dbReference>
<evidence type="ECO:0000256" key="1">
    <source>
        <dbReference type="ARBA" id="ARBA00004141"/>
    </source>
</evidence>
<evidence type="ECO:0000259" key="11">
    <source>
        <dbReference type="SMART" id="SM00831"/>
    </source>
</evidence>
<dbReference type="SFLD" id="SFLDG00002">
    <property type="entry name" value="C1.7:_P-type_atpase_like"/>
    <property type="match status" value="1"/>
</dbReference>
<keyword evidence="5" id="KW-0067">ATP-binding</keyword>
<dbReference type="PRINTS" id="PR00119">
    <property type="entry name" value="CATATPASE"/>
</dbReference>
<dbReference type="FunFam" id="1.20.1110.10:FF:000065">
    <property type="entry name" value="Sarcoplasmic/endoplasmic reticulum calcium ATPase 1"/>
    <property type="match status" value="2"/>
</dbReference>
<keyword evidence="4" id="KW-0547">Nucleotide-binding</keyword>
<evidence type="ECO:0000313" key="12">
    <source>
        <dbReference type="EMBL" id="CAD8234385.1"/>
    </source>
</evidence>
<dbReference type="SUPFAM" id="SSF56784">
    <property type="entry name" value="HAD-like"/>
    <property type="match status" value="1"/>
</dbReference>
<dbReference type="Pfam" id="PF00689">
    <property type="entry name" value="Cation_ATPase_C"/>
    <property type="match status" value="1"/>
</dbReference>